<proteinExistence type="predicted"/>
<sequence>MSIIAIERLALALKAAGGTPLAACRFQRRVHLGLLSGILILLVLGGCASTPQSDQVLACGATADRPLPTRMLLDDVPFYPQEALQCGPASLAMGLSHLPGPAVNPEDILSEVYTPGRKGSLQTDLISAARRHGALAYVIRPDLRVLLREVAAGHPVIILQNLAFNWYPKWHYAVVIGFDLDRGDLILHSGREQRQTMPMRVFERTWARGGRWGLLVLKPGELPANPDEPAYLNAALGLEKAGQWQAAAQAYGAALLRWPASVGAALGLGNSRYAAGDLPGAAAAFEAGLAQHPDSAVLHNNLAQTLLDQGRSREALQHAQKAVALQPDTAAFQDTLAQARKAASRRAGNS</sequence>
<gene>
    <name evidence="3" type="ORF">WOB96_06530</name>
</gene>
<evidence type="ECO:0000313" key="3">
    <source>
        <dbReference type="EMBL" id="MEK8089420.1"/>
    </source>
</evidence>
<dbReference type="SUPFAM" id="SSF48452">
    <property type="entry name" value="TPR-like"/>
    <property type="match status" value="1"/>
</dbReference>
<comment type="caution">
    <text evidence="3">The sequence shown here is derived from an EMBL/GenBank/DDBJ whole genome shotgun (WGS) entry which is preliminary data.</text>
</comment>
<dbReference type="CDD" id="cd02549">
    <property type="entry name" value="Peptidase_C39A"/>
    <property type="match status" value="1"/>
</dbReference>
<reference evidence="3 4" key="1">
    <citation type="submission" date="2024-04" db="EMBL/GenBank/DDBJ databases">
        <authorList>
            <person name="Abashina T."/>
            <person name="Shaikin A."/>
        </authorList>
    </citation>
    <scope>NUCLEOTIDE SEQUENCE [LARGE SCALE GENOMIC DNA]</scope>
    <source>
        <strain evidence="3 4">AAFK</strain>
    </source>
</reference>
<feature type="domain" description="Peptidase C39-like" evidence="2">
    <location>
        <begin position="75"/>
        <end position="186"/>
    </location>
</feature>
<keyword evidence="1" id="KW-0802">TPR repeat</keyword>
<dbReference type="InterPro" id="IPR011990">
    <property type="entry name" value="TPR-like_helical_dom_sf"/>
</dbReference>
<dbReference type="Gene3D" id="1.25.40.10">
    <property type="entry name" value="Tetratricopeptide repeat domain"/>
    <property type="match status" value="1"/>
</dbReference>
<dbReference type="Gene3D" id="3.90.70.10">
    <property type="entry name" value="Cysteine proteinases"/>
    <property type="match status" value="1"/>
</dbReference>
<dbReference type="InterPro" id="IPR039564">
    <property type="entry name" value="Peptidase_C39-like"/>
</dbReference>
<dbReference type="Pfam" id="PF14559">
    <property type="entry name" value="TPR_19"/>
    <property type="match status" value="1"/>
</dbReference>
<dbReference type="InterPro" id="IPR019734">
    <property type="entry name" value="TPR_rpt"/>
</dbReference>
<name>A0ABU9D7A8_9PROT</name>
<dbReference type="Proteomes" id="UP001446205">
    <property type="component" value="Unassembled WGS sequence"/>
</dbReference>
<dbReference type="RefSeq" id="WP_341370479.1">
    <property type="nucleotide sequence ID" value="NZ_JBBPCO010000005.1"/>
</dbReference>
<protein>
    <submittedName>
        <fullName evidence="3">PA2778 family cysteine peptidase</fullName>
    </submittedName>
</protein>
<evidence type="ECO:0000313" key="4">
    <source>
        <dbReference type="Proteomes" id="UP001446205"/>
    </source>
</evidence>
<evidence type="ECO:0000259" key="2">
    <source>
        <dbReference type="Pfam" id="PF13529"/>
    </source>
</evidence>
<dbReference type="NCBIfam" id="NF033920">
    <property type="entry name" value="C39_PA2778_fam"/>
    <property type="match status" value="1"/>
</dbReference>
<dbReference type="InterPro" id="IPR039563">
    <property type="entry name" value="Peptidase_C39_single_dom"/>
</dbReference>
<dbReference type="PROSITE" id="PS50005">
    <property type="entry name" value="TPR"/>
    <property type="match status" value="1"/>
</dbReference>
<organism evidence="3 4">
    <name type="scientific">Thermithiobacillus plumbiphilus</name>
    <dbReference type="NCBI Taxonomy" id="1729899"/>
    <lineage>
        <taxon>Bacteria</taxon>
        <taxon>Pseudomonadati</taxon>
        <taxon>Pseudomonadota</taxon>
        <taxon>Acidithiobacillia</taxon>
        <taxon>Acidithiobacillales</taxon>
        <taxon>Thermithiobacillaceae</taxon>
        <taxon>Thermithiobacillus</taxon>
    </lineage>
</organism>
<dbReference type="SMART" id="SM00028">
    <property type="entry name" value="TPR"/>
    <property type="match status" value="3"/>
</dbReference>
<evidence type="ECO:0000256" key="1">
    <source>
        <dbReference type="PROSITE-ProRule" id="PRU00339"/>
    </source>
</evidence>
<keyword evidence="4" id="KW-1185">Reference proteome</keyword>
<dbReference type="EMBL" id="JBBPCO010000005">
    <property type="protein sequence ID" value="MEK8089420.1"/>
    <property type="molecule type" value="Genomic_DNA"/>
</dbReference>
<accession>A0ABU9D7A8</accession>
<dbReference type="Pfam" id="PF13529">
    <property type="entry name" value="Peptidase_C39_2"/>
    <property type="match status" value="1"/>
</dbReference>
<feature type="repeat" description="TPR" evidence="1">
    <location>
        <begin position="296"/>
        <end position="329"/>
    </location>
</feature>